<dbReference type="STRING" id="8355.A0A1L8FPI2"/>
<dbReference type="Pfam" id="PF14817">
    <property type="entry name" value="HAUS5"/>
    <property type="match status" value="1"/>
</dbReference>
<dbReference type="PaxDb" id="8355-A0A1L8FPI2"/>
<dbReference type="EMDB" id="EMD-15632"/>
<evidence type="ECO:0000313" key="2">
    <source>
        <dbReference type="RefSeq" id="XP_018082057.1"/>
    </source>
</evidence>
<name>A0A1L8FPI2_XENLA</name>
<evidence type="ECO:0000313" key="3">
    <source>
        <dbReference type="Xenbase" id="XB-GENE-6487724"/>
    </source>
</evidence>
<gene>
    <name evidence="2 3" type="primary">haus5.L</name>
</gene>
<proteinExistence type="evidence at protein level"/>
<dbReference type="EMDB" id="EMD-15633"/>
<dbReference type="PDB" id="8AT3">
    <property type="method" value="EM"/>
    <property type="resolution" value="33.00 A"/>
    <property type="chains" value="D=1-666"/>
</dbReference>
<evidence type="ECO:0000313" key="1">
    <source>
        <dbReference type="Proteomes" id="UP000186698"/>
    </source>
</evidence>
<dbReference type="PANTHER" id="PTHR28588:SF1">
    <property type="entry name" value="HAUS AUGMIN-LIKE COMPLEX SUBUNIT 5"/>
    <property type="match status" value="1"/>
</dbReference>
<dbReference type="PDB" id="8AT4">
    <property type="method" value="EM"/>
    <property type="resolution" value="33.00 A"/>
    <property type="chains" value="D=1-666"/>
</dbReference>
<dbReference type="InterPro" id="IPR029131">
    <property type="entry name" value="HAUS5"/>
</dbReference>
<dbReference type="GeneID" id="108696878"/>
<dbReference type="Bgee" id="108696878">
    <property type="expression patterns" value="Expressed in blastula and 15 other cell types or tissues"/>
</dbReference>
<sequence>MERRSLAQELKKWAVEEMGLPAQKAPSEEMLQRLFIGQCGDIWKFIIRHIHSHRTVRKIEGNLLWYQQLQHTEAQRTAEEEQQQRRKQLCKEILELRAELHHLQEQIQTAEREIVGQDLNCERAQDLCRRSLLLRAFNKKREEECEALCQSNKKIQYRCEQLQEIRRASQREVMFSAVDPDLSSSTFLEPEVLRDVREVCKLRFKFLRSLHDDSISSSVHPGKEDLRSLSHQQWMSMAEKVWNTHTPNHILAALERLTLNSTQELKKLQFSQAADLSKGPSCQLKEFSEPITQSRSCNESTHLDPQETLPSFHSLIQEGWANSVKVSSELRRVQSQAQALSEHLAERIQEIHKKLSDGSEVSVLTRAAFDAELRCVILRGCRDALMQECRMLQEEAAGKKQEMKLLQQQQQNIQEACLLLDKKQKHIQILIKGNSSSKSQIRRSSVEAQKYVQDKLLPWPQEIIQESQRLQDSIQKEVKHFSAICLPALLKVSTDGFNLLPSRELSINRMSNTHAPYYGIFKGIYESVRLPLYKAPESVLSHVADMKKQLFFLRSQLSSRSEAISKTQRALQKNTNPDTDALLKSLSDHYSLELDEMVPKMQRLIQQCEKHQEYGKEVQATVMDWWEQPVQLCLPSEERGGLTLRQWRERWTVAVTALQRATGSRS</sequence>
<protein>
    <submittedName>
        <fullName evidence="2">HAUS augmin-like complex subunit 5</fullName>
    </submittedName>
</protein>
<dbReference type="Proteomes" id="UP000186698">
    <property type="component" value="Chromosome 7L"/>
</dbReference>
<dbReference type="OrthoDB" id="2019614at2759"/>
<dbReference type="GO" id="GO:0005813">
    <property type="term" value="C:centrosome"/>
    <property type="evidence" value="ECO:0000318"/>
    <property type="project" value="GO_Central"/>
</dbReference>
<dbReference type="GO" id="GO:0070652">
    <property type="term" value="C:HAUS complex"/>
    <property type="evidence" value="ECO:0000318"/>
    <property type="project" value="GO_Central"/>
</dbReference>
<reference evidence="4 5" key="1">
    <citation type="journal article" date="2022" name="Nat. Commun.">
        <title>The augmin complex architecture reveals structural insights into microtubule branching.</title>
        <authorList>
            <person name="Zupa E."/>
            <person name="Wurtz M."/>
            <person name="Neuner A."/>
            <person name="Hoffmann T."/>
            <person name="Rettel M."/>
            <person name="Bohler A."/>
            <person name="Vermeulen B.J.A."/>
            <person name="Eustermann S."/>
            <person name="Schiebel E."/>
            <person name="Pfeffer S."/>
        </authorList>
    </citation>
    <scope>STRUCTURE BY ELECTRON MICROSCOPY (7.70 ANGSTROMS)</scope>
</reference>
<dbReference type="EMDB" id="EMD-15631"/>
<dbReference type="EMDB" id="EMD-28981"/>
<keyword evidence="4 5" id="KW-0002">3D-structure</keyword>
<evidence type="ECO:0007829" key="4">
    <source>
        <dbReference type="PDB" id="8AT2"/>
    </source>
</evidence>
<dbReference type="GO" id="GO:0007098">
    <property type="term" value="P:centrosome cycle"/>
    <property type="evidence" value="ECO:0000318"/>
    <property type="project" value="GO_Central"/>
</dbReference>
<dbReference type="PDB" id="8AT2">
    <property type="method" value="EM"/>
    <property type="resolution" value="7.70 A"/>
    <property type="chains" value="E=1-666"/>
</dbReference>
<reference evidence="6" key="2">
    <citation type="journal article" date="2023" name="Nat. Commun.">
        <title>Integrated model of the vertebrate augmin complex.</title>
        <authorList>
            <person name="Travis S.M."/>
            <person name="Mahon B.P."/>
            <person name="Huang W."/>
            <person name="Ma M."/>
            <person name="Rale M.J."/>
            <person name="Kraus J."/>
            <person name="Taylor D.J."/>
            <person name="Zhang R."/>
            <person name="Petry S."/>
        </authorList>
    </citation>
    <scope>STRUCTURE BY ELECTRON MICROSCOPY (6.88 ANGSTROMS)</scope>
</reference>
<dbReference type="CTD" id="108696878"/>
<organism evidence="1 2">
    <name type="scientific">Xenopus laevis</name>
    <name type="common">African clawed frog</name>
    <dbReference type="NCBI Taxonomy" id="8355"/>
    <lineage>
        <taxon>Eukaryota</taxon>
        <taxon>Metazoa</taxon>
        <taxon>Chordata</taxon>
        <taxon>Craniata</taxon>
        <taxon>Vertebrata</taxon>
        <taxon>Euteleostomi</taxon>
        <taxon>Amphibia</taxon>
        <taxon>Batrachia</taxon>
        <taxon>Anura</taxon>
        <taxon>Pipoidea</taxon>
        <taxon>Pipidae</taxon>
        <taxon>Xenopodinae</taxon>
        <taxon>Xenopus</taxon>
        <taxon>Xenopus</taxon>
    </lineage>
</organism>
<dbReference type="PDB" id="8FCK">
    <property type="method" value="EM"/>
    <property type="resolution" value="6.88 A"/>
    <property type="chains" value="D=1-666"/>
</dbReference>
<dbReference type="AlphaFoldDB" id="A0A1L8FPI2"/>
<dbReference type="InterPro" id="IPR026215">
    <property type="entry name" value="HAUS5_metazoa"/>
</dbReference>
<dbReference type="PRINTS" id="PR02091">
    <property type="entry name" value="HAUSAUGMINL5"/>
</dbReference>
<dbReference type="PANTHER" id="PTHR28588">
    <property type="entry name" value="HAUS AUGMIN-LIKE COMPLEX SUBUNIT 5"/>
    <property type="match status" value="1"/>
</dbReference>
<keyword evidence="1" id="KW-1185">Reference proteome</keyword>
<dbReference type="AGR" id="Xenbase:XB-GENE-6487724"/>
<dbReference type="OMA" id="LRYYVNQ"/>
<dbReference type="SMR" id="A0A1L8FPI2"/>
<accession>A0A1L8FPI2</accession>
<evidence type="ECO:0007829" key="5">
    <source>
        <dbReference type="PDB" id="8AT3"/>
    </source>
</evidence>
<dbReference type="GO" id="GO:0051225">
    <property type="term" value="P:spindle assembly"/>
    <property type="evidence" value="ECO:0000318"/>
    <property type="project" value="GO_Central"/>
</dbReference>
<dbReference type="RefSeq" id="XP_018082057.1">
    <property type="nucleotide sequence ID" value="XM_018226568.2"/>
</dbReference>
<reference evidence="2" key="3">
    <citation type="submission" date="2025-08" db="UniProtKB">
        <authorList>
            <consortium name="RefSeq"/>
        </authorList>
    </citation>
    <scope>IDENTIFICATION</scope>
    <source>
        <strain evidence="2">J_2021</strain>
        <tissue evidence="2">Erythrocytes</tissue>
    </source>
</reference>
<dbReference type="Xenbase" id="XB-GENE-6487724">
    <property type="gene designation" value="haus5.L"/>
</dbReference>
<evidence type="ECO:0007829" key="6">
    <source>
        <dbReference type="PDB" id="8FCK"/>
    </source>
</evidence>
<dbReference type="KEGG" id="xla:108696878"/>